<evidence type="ECO:0000256" key="1">
    <source>
        <dbReference type="SAM" id="Phobius"/>
    </source>
</evidence>
<dbReference type="InterPro" id="IPR021354">
    <property type="entry name" value="DUF2975"/>
</dbReference>
<evidence type="ECO:0000313" key="2">
    <source>
        <dbReference type="EMBL" id="TDT41923.1"/>
    </source>
</evidence>
<dbReference type="OrthoDB" id="1453966at2"/>
<gene>
    <name evidence="2" type="ORF">CLV90_3154</name>
</gene>
<keyword evidence="3" id="KW-1185">Reference proteome</keyword>
<feature type="transmembrane region" description="Helical" evidence="1">
    <location>
        <begin position="6"/>
        <end position="24"/>
    </location>
</feature>
<keyword evidence="1" id="KW-0472">Membrane</keyword>
<feature type="transmembrane region" description="Helical" evidence="1">
    <location>
        <begin position="138"/>
        <end position="154"/>
    </location>
</feature>
<dbReference type="Proteomes" id="UP000294749">
    <property type="component" value="Unassembled WGS sequence"/>
</dbReference>
<dbReference type="AlphaFoldDB" id="A0A4R7JWU2"/>
<organism evidence="2 3">
    <name type="scientific">Maribacter spongiicola</name>
    <dbReference type="NCBI Taxonomy" id="1206753"/>
    <lineage>
        <taxon>Bacteria</taxon>
        <taxon>Pseudomonadati</taxon>
        <taxon>Bacteroidota</taxon>
        <taxon>Flavobacteriia</taxon>
        <taxon>Flavobacteriales</taxon>
        <taxon>Flavobacteriaceae</taxon>
        <taxon>Maribacter</taxon>
    </lineage>
</organism>
<dbReference type="Pfam" id="PF11188">
    <property type="entry name" value="DUF2975"/>
    <property type="match status" value="1"/>
</dbReference>
<protein>
    <recommendedName>
        <fullName evidence="4">DUF2975 family protein</fullName>
    </recommendedName>
</protein>
<name>A0A4R7JWU2_9FLAO</name>
<reference evidence="2 3" key="1">
    <citation type="submission" date="2019-03" db="EMBL/GenBank/DDBJ databases">
        <title>Genomic Encyclopedia of Archaeal and Bacterial Type Strains, Phase II (KMG-II): from individual species to whole genera.</title>
        <authorList>
            <person name="Goeker M."/>
        </authorList>
    </citation>
    <scope>NUCLEOTIDE SEQUENCE [LARGE SCALE GENOMIC DNA]</scope>
    <source>
        <strain evidence="2 3">DSM 25233</strain>
    </source>
</reference>
<keyword evidence="1" id="KW-0812">Transmembrane</keyword>
<dbReference type="EMBL" id="SOAY01000013">
    <property type="protein sequence ID" value="TDT41923.1"/>
    <property type="molecule type" value="Genomic_DNA"/>
</dbReference>
<proteinExistence type="predicted"/>
<evidence type="ECO:0000313" key="3">
    <source>
        <dbReference type="Proteomes" id="UP000294749"/>
    </source>
</evidence>
<accession>A0A4R7JWU2</accession>
<evidence type="ECO:0008006" key="4">
    <source>
        <dbReference type="Google" id="ProtNLM"/>
    </source>
</evidence>
<dbReference type="RefSeq" id="WP_133688411.1">
    <property type="nucleotide sequence ID" value="NZ_SOAY01000013.1"/>
</dbReference>
<sequence>MKNYTTAFKFFVNLLIFTVIISILEKGGSLLKYLNSSSNIISSNSDLILVIFNLILLSYALWLLIKFRKTIYTLHTDSVFSAKNGFSFTSIGRGLLFYSAGIFIIRVFENILNKPAVKGESVAYNLGRDFGAALSDRIPLLVIAFFLLIVAQLIKDGYDLKQENDLTI</sequence>
<comment type="caution">
    <text evidence="2">The sequence shown here is derived from an EMBL/GenBank/DDBJ whole genome shotgun (WGS) entry which is preliminary data.</text>
</comment>
<keyword evidence="1" id="KW-1133">Transmembrane helix</keyword>
<feature type="transmembrane region" description="Helical" evidence="1">
    <location>
        <begin position="45"/>
        <end position="65"/>
    </location>
</feature>
<feature type="transmembrane region" description="Helical" evidence="1">
    <location>
        <begin position="85"/>
        <end position="108"/>
    </location>
</feature>